<evidence type="ECO:0000259" key="5">
    <source>
        <dbReference type="SMART" id="SM00858"/>
    </source>
</evidence>
<name>A0A7X6ICV5_9BACT</name>
<dbReference type="PANTHER" id="PTHR36307:SF1">
    <property type="entry name" value="FLAGELLA BASAL BODY P-RING FORMATION PROTEIN FLGA"/>
    <property type="match status" value="1"/>
</dbReference>
<sequence>MSGFFRILFLIMLIFAGVGAVEAADGLENGAAVQPETVPGPAEKISTAIRAYVAERLPSKESDIRVRLLRPPDGSFVMEDGLEVKEGSRGLLGRVVFLISSRPNGKPAAHQWVTANVEMIRSIVVSARPLRRAEVIGPDDVEIRSVAVTRAGESYLFDPDALIGKRVIRSIGAGLPISVEMVETAPVIRSGDRVTMIVELGGLRIATMGRAKEEGFLGRQMAVVNPDSQKTVYGEVIDAATVKITLPR</sequence>
<keyword evidence="6" id="KW-0969">Cilium</keyword>
<comment type="function">
    <text evidence="4">Involved in the assembly process of the P-ring formation. It may associate with FlgF on the rod constituting a structure essential for the P-ring assembly or may act as a modulator protein for the P-ring assembly.</text>
</comment>
<dbReference type="GO" id="GO:0042597">
    <property type="term" value="C:periplasmic space"/>
    <property type="evidence" value="ECO:0007669"/>
    <property type="project" value="UniProtKB-SubCell"/>
</dbReference>
<dbReference type="AlphaFoldDB" id="A0A7X6ICV5"/>
<dbReference type="NCBIfam" id="TIGR03170">
    <property type="entry name" value="flgA_cterm"/>
    <property type="match status" value="1"/>
</dbReference>
<gene>
    <name evidence="6" type="primary">flgA</name>
    <name evidence="6" type="ORF">MNODULE_20235</name>
</gene>
<comment type="caution">
    <text evidence="6">The sequence shown here is derived from an EMBL/GenBank/DDBJ whole genome shotgun (WGS) entry which is preliminary data.</text>
</comment>
<feature type="domain" description="SAF" evidence="5">
    <location>
        <begin position="121"/>
        <end position="183"/>
    </location>
</feature>
<evidence type="ECO:0000256" key="1">
    <source>
        <dbReference type="ARBA" id="ARBA00004418"/>
    </source>
</evidence>
<proteinExistence type="inferred from homology"/>
<comment type="similarity">
    <text evidence="4">Belongs to the FlgA family.</text>
</comment>
<dbReference type="GO" id="GO:0044780">
    <property type="term" value="P:bacterial-type flagellum assembly"/>
    <property type="evidence" value="ECO:0007669"/>
    <property type="project" value="InterPro"/>
</dbReference>
<evidence type="ECO:0000256" key="4">
    <source>
        <dbReference type="RuleBase" id="RU362063"/>
    </source>
</evidence>
<dbReference type="EMBL" id="VTOW01000005">
    <property type="protein sequence ID" value="NKE73088.1"/>
    <property type="molecule type" value="Genomic_DNA"/>
</dbReference>
<evidence type="ECO:0000256" key="3">
    <source>
        <dbReference type="ARBA" id="ARBA00022764"/>
    </source>
</evidence>
<dbReference type="SMART" id="SM00858">
    <property type="entry name" value="SAF"/>
    <property type="match status" value="1"/>
</dbReference>
<protein>
    <recommendedName>
        <fullName evidence="4">Flagella basal body P-ring formation protein FlgA</fullName>
    </recommendedName>
</protein>
<reference evidence="6 7" key="1">
    <citation type="journal article" date="2020" name="Nature">
        <title>Bacterial chemolithoautotrophy via manganese oxidation.</title>
        <authorList>
            <person name="Yu H."/>
            <person name="Leadbetter J.R."/>
        </authorList>
    </citation>
    <scope>NUCLEOTIDE SEQUENCE [LARGE SCALE GENOMIC DNA]</scope>
    <source>
        <strain evidence="6 7">Mn-1</strain>
    </source>
</reference>
<dbReference type="PANTHER" id="PTHR36307">
    <property type="entry name" value="FLAGELLA BASAL BODY P-RING FORMATION PROTEIN FLGA"/>
    <property type="match status" value="1"/>
</dbReference>
<keyword evidence="6" id="KW-0282">Flagellum</keyword>
<dbReference type="RefSeq" id="WP_168063034.1">
    <property type="nucleotide sequence ID" value="NZ_VTOW01000005.1"/>
</dbReference>
<keyword evidence="6" id="KW-0966">Cell projection</keyword>
<dbReference type="InterPro" id="IPR039246">
    <property type="entry name" value="Flagellar_FlgA"/>
</dbReference>
<dbReference type="Pfam" id="PF13144">
    <property type="entry name" value="ChapFlgA"/>
    <property type="match status" value="1"/>
</dbReference>
<evidence type="ECO:0000313" key="7">
    <source>
        <dbReference type="Proteomes" id="UP000534783"/>
    </source>
</evidence>
<dbReference type="Proteomes" id="UP000534783">
    <property type="component" value="Unassembled WGS sequence"/>
</dbReference>
<comment type="subcellular location">
    <subcellularLocation>
        <location evidence="1 4">Periplasm</location>
    </subcellularLocation>
</comment>
<dbReference type="Gene3D" id="3.90.1210.10">
    <property type="entry name" value="Antifreeze-like/N-acetylneuraminic acid synthase C-terminal domain"/>
    <property type="match status" value="1"/>
</dbReference>
<organism evidence="6 7">
    <name type="scientific">Candidatus Manganitrophus noduliformans</name>
    <dbReference type="NCBI Taxonomy" id="2606439"/>
    <lineage>
        <taxon>Bacteria</taxon>
        <taxon>Pseudomonadati</taxon>
        <taxon>Nitrospirota</taxon>
        <taxon>Nitrospiria</taxon>
        <taxon>Candidatus Troglogloeales</taxon>
        <taxon>Candidatus Manganitrophaceae</taxon>
        <taxon>Candidatus Manganitrophus</taxon>
    </lineage>
</organism>
<keyword evidence="2" id="KW-0732">Signal</keyword>
<accession>A0A7X6ICV5</accession>
<dbReference type="InterPro" id="IPR017585">
    <property type="entry name" value="SAF_FlgA"/>
</dbReference>
<dbReference type="Gene3D" id="2.30.30.760">
    <property type="match status" value="1"/>
</dbReference>
<keyword evidence="4" id="KW-1005">Bacterial flagellum biogenesis</keyword>
<keyword evidence="7" id="KW-1185">Reference proteome</keyword>
<evidence type="ECO:0000313" key="6">
    <source>
        <dbReference type="EMBL" id="NKE73088.1"/>
    </source>
</evidence>
<dbReference type="InterPro" id="IPR013974">
    <property type="entry name" value="SAF"/>
</dbReference>
<evidence type="ECO:0000256" key="2">
    <source>
        <dbReference type="ARBA" id="ARBA00022729"/>
    </source>
</evidence>
<dbReference type="CDD" id="cd11614">
    <property type="entry name" value="SAF_CpaB_FlgA_like"/>
    <property type="match status" value="1"/>
</dbReference>
<keyword evidence="3 4" id="KW-0574">Periplasm</keyword>